<dbReference type="InterPro" id="IPR038286">
    <property type="entry name" value="IPK_sf"/>
</dbReference>
<dbReference type="Pfam" id="PF03770">
    <property type="entry name" value="IPK"/>
    <property type="match status" value="1"/>
</dbReference>
<dbReference type="PANTHER" id="PTHR12400:SF21">
    <property type="entry name" value="KINASE"/>
    <property type="match status" value="1"/>
</dbReference>
<feature type="compositionally biased region" description="Acidic residues" evidence="5">
    <location>
        <begin position="1585"/>
        <end position="1607"/>
    </location>
</feature>
<accession>A0A6A5WQ77</accession>
<dbReference type="InterPro" id="IPR005522">
    <property type="entry name" value="IPK"/>
</dbReference>
<dbReference type="GO" id="GO:0005634">
    <property type="term" value="C:nucleus"/>
    <property type="evidence" value="ECO:0007669"/>
    <property type="project" value="TreeGrafter"/>
</dbReference>
<evidence type="ECO:0000256" key="2">
    <source>
        <dbReference type="ARBA" id="ARBA00022679"/>
    </source>
</evidence>
<feature type="compositionally biased region" description="Polar residues" evidence="5">
    <location>
        <begin position="1819"/>
        <end position="1832"/>
    </location>
</feature>
<feature type="region of interest" description="Disordered" evidence="5">
    <location>
        <begin position="656"/>
        <end position="719"/>
    </location>
</feature>
<feature type="region of interest" description="Disordered" evidence="5">
    <location>
        <begin position="126"/>
        <end position="220"/>
    </location>
</feature>
<keyword evidence="3 4" id="KW-0418">Kinase</keyword>
<feature type="compositionally biased region" description="Basic residues" evidence="5">
    <location>
        <begin position="135"/>
        <end position="147"/>
    </location>
</feature>
<feature type="compositionally biased region" description="Polar residues" evidence="5">
    <location>
        <begin position="586"/>
        <end position="605"/>
    </location>
</feature>
<feature type="region of interest" description="Disordered" evidence="5">
    <location>
        <begin position="1321"/>
        <end position="1372"/>
    </location>
</feature>
<evidence type="ECO:0000256" key="4">
    <source>
        <dbReference type="RuleBase" id="RU363090"/>
    </source>
</evidence>
<dbReference type="GO" id="GO:0008440">
    <property type="term" value="F:inositol-1,4,5-trisphosphate 3-kinase activity"/>
    <property type="evidence" value="ECO:0007669"/>
    <property type="project" value="TreeGrafter"/>
</dbReference>
<evidence type="ECO:0000313" key="6">
    <source>
        <dbReference type="EMBL" id="KAF2003218.1"/>
    </source>
</evidence>
<feature type="compositionally biased region" description="Polar residues" evidence="5">
    <location>
        <begin position="1336"/>
        <end position="1346"/>
    </location>
</feature>
<feature type="region of interest" description="Disordered" evidence="5">
    <location>
        <begin position="1188"/>
        <end position="1257"/>
    </location>
</feature>
<keyword evidence="2 4" id="KW-0808">Transferase</keyword>
<feature type="compositionally biased region" description="Basic and acidic residues" evidence="5">
    <location>
        <begin position="558"/>
        <end position="568"/>
    </location>
</feature>
<feature type="region of interest" description="Disordered" evidence="5">
    <location>
        <begin position="1469"/>
        <end position="1500"/>
    </location>
</feature>
<feature type="compositionally biased region" description="Polar residues" evidence="5">
    <location>
        <begin position="467"/>
        <end position="481"/>
    </location>
</feature>
<gene>
    <name evidence="6" type="ORF">P154DRAFT_552588</name>
</gene>
<dbReference type="SUPFAM" id="SSF56104">
    <property type="entry name" value="SAICAR synthase-like"/>
    <property type="match status" value="1"/>
</dbReference>
<keyword evidence="7" id="KW-1185">Reference proteome</keyword>
<feature type="region of interest" description="Disordered" evidence="5">
    <location>
        <begin position="902"/>
        <end position="940"/>
    </location>
</feature>
<feature type="region of interest" description="Disordered" evidence="5">
    <location>
        <begin position="557"/>
        <end position="605"/>
    </location>
</feature>
<reference evidence="6" key="1">
    <citation type="journal article" date="2020" name="Stud. Mycol.">
        <title>101 Dothideomycetes genomes: a test case for predicting lifestyles and emergence of pathogens.</title>
        <authorList>
            <person name="Haridas S."/>
            <person name="Albert R."/>
            <person name="Binder M."/>
            <person name="Bloem J."/>
            <person name="Labutti K."/>
            <person name="Salamov A."/>
            <person name="Andreopoulos B."/>
            <person name="Baker S."/>
            <person name="Barry K."/>
            <person name="Bills G."/>
            <person name="Bluhm B."/>
            <person name="Cannon C."/>
            <person name="Castanera R."/>
            <person name="Culley D."/>
            <person name="Daum C."/>
            <person name="Ezra D."/>
            <person name="Gonzalez J."/>
            <person name="Henrissat B."/>
            <person name="Kuo A."/>
            <person name="Liang C."/>
            <person name="Lipzen A."/>
            <person name="Lutzoni F."/>
            <person name="Magnuson J."/>
            <person name="Mondo S."/>
            <person name="Nolan M."/>
            <person name="Ohm R."/>
            <person name="Pangilinan J."/>
            <person name="Park H.-J."/>
            <person name="Ramirez L."/>
            <person name="Alfaro M."/>
            <person name="Sun H."/>
            <person name="Tritt A."/>
            <person name="Yoshinaga Y."/>
            <person name="Zwiers L.-H."/>
            <person name="Turgeon B."/>
            <person name="Goodwin S."/>
            <person name="Spatafora J."/>
            <person name="Crous P."/>
            <person name="Grigoriev I."/>
        </authorList>
    </citation>
    <scope>NUCLEOTIDE SEQUENCE</scope>
    <source>
        <strain evidence="6">CBS 123094</strain>
    </source>
</reference>
<feature type="region of interest" description="Disordered" evidence="5">
    <location>
        <begin position="1423"/>
        <end position="1443"/>
    </location>
</feature>
<feature type="compositionally biased region" description="Basic and acidic residues" evidence="5">
    <location>
        <begin position="1116"/>
        <end position="1138"/>
    </location>
</feature>
<feature type="compositionally biased region" description="Polar residues" evidence="5">
    <location>
        <begin position="1529"/>
        <end position="1543"/>
    </location>
</feature>
<dbReference type="OrthoDB" id="2573163at2759"/>
<feature type="compositionally biased region" description="Polar residues" evidence="5">
    <location>
        <begin position="656"/>
        <end position="680"/>
    </location>
</feature>
<evidence type="ECO:0000256" key="3">
    <source>
        <dbReference type="ARBA" id="ARBA00022777"/>
    </source>
</evidence>
<proteinExistence type="inferred from homology"/>
<dbReference type="EMBL" id="ML977573">
    <property type="protein sequence ID" value="KAF2003218.1"/>
    <property type="molecule type" value="Genomic_DNA"/>
</dbReference>
<dbReference type="GO" id="GO:0032958">
    <property type="term" value="P:inositol phosphate biosynthetic process"/>
    <property type="evidence" value="ECO:0007669"/>
    <property type="project" value="InterPro"/>
</dbReference>
<feature type="region of interest" description="Disordered" evidence="5">
    <location>
        <begin position="750"/>
        <end position="860"/>
    </location>
</feature>
<feature type="compositionally biased region" description="Low complexity" evidence="5">
    <location>
        <begin position="1846"/>
        <end position="1857"/>
    </location>
</feature>
<dbReference type="Proteomes" id="UP000799779">
    <property type="component" value="Unassembled WGS sequence"/>
</dbReference>
<feature type="region of interest" description="Disordered" evidence="5">
    <location>
        <begin position="1814"/>
        <end position="1858"/>
    </location>
</feature>
<feature type="compositionally biased region" description="Basic residues" evidence="5">
    <location>
        <begin position="1469"/>
        <end position="1480"/>
    </location>
</feature>
<protein>
    <recommendedName>
        <fullName evidence="4">Kinase</fullName>
        <ecNumber evidence="4">2.7.-.-</ecNumber>
    </recommendedName>
</protein>
<feature type="compositionally biased region" description="Polar residues" evidence="5">
    <location>
        <begin position="1423"/>
        <end position="1433"/>
    </location>
</feature>
<dbReference type="Gene3D" id="3.30.470.160">
    <property type="entry name" value="Inositol polyphosphate kinase"/>
    <property type="match status" value="1"/>
</dbReference>
<feature type="region of interest" description="Disordered" evidence="5">
    <location>
        <begin position="1522"/>
        <end position="1608"/>
    </location>
</feature>
<name>A0A6A5WQ77_9PLEO</name>
<evidence type="ECO:0000313" key="7">
    <source>
        <dbReference type="Proteomes" id="UP000799779"/>
    </source>
</evidence>
<dbReference type="PANTHER" id="PTHR12400">
    <property type="entry name" value="INOSITOL POLYPHOSPHATE KINASE"/>
    <property type="match status" value="1"/>
</dbReference>
<dbReference type="EC" id="2.7.-.-" evidence="4"/>
<comment type="similarity">
    <text evidence="1 4">Belongs to the inositol phosphokinase (IPK) family.</text>
</comment>
<feature type="region of interest" description="Disordered" evidence="5">
    <location>
        <begin position="351"/>
        <end position="419"/>
    </location>
</feature>
<dbReference type="GO" id="GO:0046854">
    <property type="term" value="P:phosphatidylinositol phosphate biosynthetic process"/>
    <property type="evidence" value="ECO:0007669"/>
    <property type="project" value="TreeGrafter"/>
</dbReference>
<dbReference type="GO" id="GO:0005737">
    <property type="term" value="C:cytoplasm"/>
    <property type="evidence" value="ECO:0007669"/>
    <property type="project" value="TreeGrafter"/>
</dbReference>
<feature type="compositionally biased region" description="Polar residues" evidence="5">
    <location>
        <begin position="1486"/>
        <end position="1500"/>
    </location>
</feature>
<feature type="region of interest" description="Disordered" evidence="5">
    <location>
        <begin position="1086"/>
        <end position="1170"/>
    </location>
</feature>
<dbReference type="GO" id="GO:0000824">
    <property type="term" value="F:inositol-1,4,5,6-tetrakisphosphate 3-kinase activity"/>
    <property type="evidence" value="ECO:0007669"/>
    <property type="project" value="TreeGrafter"/>
</dbReference>
<evidence type="ECO:0000256" key="5">
    <source>
        <dbReference type="SAM" id="MobiDB-lite"/>
    </source>
</evidence>
<feature type="compositionally biased region" description="Basic and acidic residues" evidence="5">
    <location>
        <begin position="919"/>
        <end position="940"/>
    </location>
</feature>
<organism evidence="6 7">
    <name type="scientific">Amniculicola lignicola CBS 123094</name>
    <dbReference type="NCBI Taxonomy" id="1392246"/>
    <lineage>
        <taxon>Eukaryota</taxon>
        <taxon>Fungi</taxon>
        <taxon>Dikarya</taxon>
        <taxon>Ascomycota</taxon>
        <taxon>Pezizomycotina</taxon>
        <taxon>Dothideomycetes</taxon>
        <taxon>Pleosporomycetidae</taxon>
        <taxon>Pleosporales</taxon>
        <taxon>Amniculicolaceae</taxon>
        <taxon>Amniculicola</taxon>
    </lineage>
</organism>
<feature type="compositionally biased region" description="Polar residues" evidence="5">
    <location>
        <begin position="202"/>
        <end position="220"/>
    </location>
</feature>
<feature type="compositionally biased region" description="Basic and acidic residues" evidence="5">
    <location>
        <begin position="149"/>
        <end position="164"/>
    </location>
</feature>
<feature type="region of interest" description="Disordered" evidence="5">
    <location>
        <begin position="467"/>
        <end position="492"/>
    </location>
</feature>
<sequence length="1963" mass="215447">MRRKLHMILQSNVTLEPVDAFGDHYIEPVPVLQPEENAARRRRVEAIAAQCLRGNPPFILSASLRGPFGGGWKNPWAKEDAKQMPPPETGRAEVEETLDGHEHFGAQRLDDESRSSALGQSGMTEFFSADINQRSPRRTPIHNRTWLRRPTEPTGRRGPEDQHTGAHMSPTPTQRHHHGPMKPGPLRVASPKLSAPIPTISPPKQQTQQSHPSSWRSSDPASMVLTSSFKEMSNMPAGTIDHIQVAASQVVDGAVSPSSLNVPASMADGCATLAGITNAASNNAIHHPRESVQCAQTGGFPVLGTLESSTNSTMANMHNGVHEGATPGTINIRDANASIIEGMAAERCVSGTRTPAIKNSKKRKASGRSGRDIENHAYPAANCVPSATSIKPQKIGEPKSKKPRPVTFDSSPEVARRPRPDIYDIMGDEDLARARKESLGSGRQSNYSTQAAMMLAQMEFREGTFPSAASETSGSWLGQQDETPRPHIRDPSPTVTPFHVFNAEQEKELSPGNSPGVLPSTQELFDAASPFAFSTIKKKPARTQRSSLRFAVLSNDQTEERVDGEHGVHSPASSAGRIPLKERNSRVSFKSTSNGSEKSSQESPFQLTLPALLPSSRTTQRPTNAVLAISSASTPPAAISATHSATLPQSCSSVGLTNVDSMSPPSHVPNNTSPPASVRSNAIHDPVPGDAGLHRSPPASPEVTPKSLSRTGRPKTASLARDVLWTPSVDQPQLSERDSIFATTYLHADSTPVSSPRVAPHPDTVDDNASDHGLSSLATPGSPPRRLTELPQQHVPPPKSILKRRTEVQPRAVMDEGTVYQSPPNMRSPLESPRLPSPNPTTPIPLSSRRPSLNASSESEERLRYRSWREGKAMINVNGVTHNLGRDASRVEKKIEATLPNVEQPVSSRSRKASQYLRVFKENDAADENKRKDPRSKDRRQEIQIAQHEEVGHDVGALSEKIWSPGSEWQFVSHSRPSSAMHSPNAGLLESYFDVVPADRNISGKDLALQISEKYEQSCDPQHKQEFPMRLLEEIRSHHNLTPGADKGSSFSKSLPTAAVEKLLAHSVKQRPNSQVQEPSDYFQAAPDEGAERSPGSEEEESEREQISSALYFPHRPAERPEHVPHDEEASKGTATKDIRKRKSISAGKGTRAWTADKPVQPPEEVEISLQSQDTNQCLYGDISAVDSVPEDKSLTPPLETLSSAESDYESLAESSHSLAGDDSSATDDLGTTPTASPRTRAKTHAHVSQPPAPLGAVELKPYDHQVGGHTTVYRFSRRAVCKQLNSRENEFYETVEVHHPELLDFLPRYIGVLNVTYRKAPKRKKTKDRARADASNNDSVVQSNEELLPKQDSEQPTNEGDDGDGHRVFSHSQKSMPIPQVVFENNRHIIPENLFRLPPRSATPDPWMGNSLPSQYHRRNQSDVGFSSATTPTRPPIHQHPSWGVTTINTKLQEEVLRQVFAPPPIHHRHRHAHLPSRKLRADSQCMSGSAPSTRRNSADVSELIPFTEESTRKQVLKAEARRHWSEANGNNDEASSVNGSHIKQETIRSSSSSSGLLRRRHSGGGLTRRPCSVDSSRRGNLEFYEEEGYGGDAEEVFPMDDEDDTPLPSNSLHAQRFAQSLPPSITGTPGTMLPAPVQPRPDPVTLHQEPVNLEQAAPQPDERVQHFLLLEDLTAGMSKPCVLDLKMGTRQYGVEADEKKQRSQRRKCQMTTSRELGVRVCGMQIWNVKTQNYLFEDKYYGRDLKAGKEFQDALKRFFWDGVSHKAALRHIPVILEKLSTLEGIIRELPGYRFYASSLLMLYDRGDGTEKDKDSLIANLNPTPYSSTEDLSATGPPTPNNKPASISNSTSTSTLTPAAKKHAEIKLRIVDFANCVTAEDALPDQAPCPPKDPEGVDRGYLRGLRNLRLYFQRIWRDVNENQWVERGEGEGMAVSTRGPGLGDVGLGWSDSLAGDEGGYVSI</sequence>
<evidence type="ECO:0000256" key="1">
    <source>
        <dbReference type="ARBA" id="ARBA00007374"/>
    </source>
</evidence>